<dbReference type="EMBL" id="BQNB010011044">
    <property type="protein sequence ID" value="GJS85376.1"/>
    <property type="molecule type" value="Genomic_DNA"/>
</dbReference>
<feature type="region of interest" description="Disordered" evidence="1">
    <location>
        <begin position="181"/>
        <end position="274"/>
    </location>
</feature>
<reference evidence="2" key="1">
    <citation type="journal article" date="2022" name="Int. J. Mol. Sci.">
        <title>Draft Genome of Tanacetum Coccineum: Genomic Comparison of Closely Related Tanacetum-Family Plants.</title>
        <authorList>
            <person name="Yamashiro T."/>
            <person name="Shiraishi A."/>
            <person name="Nakayama K."/>
            <person name="Satake H."/>
        </authorList>
    </citation>
    <scope>NUCLEOTIDE SEQUENCE</scope>
</reference>
<accession>A0ABQ4Z703</accession>
<gene>
    <name evidence="2" type="ORF">Tco_0751917</name>
</gene>
<organism evidence="2 3">
    <name type="scientific">Tanacetum coccineum</name>
    <dbReference type="NCBI Taxonomy" id="301880"/>
    <lineage>
        <taxon>Eukaryota</taxon>
        <taxon>Viridiplantae</taxon>
        <taxon>Streptophyta</taxon>
        <taxon>Embryophyta</taxon>
        <taxon>Tracheophyta</taxon>
        <taxon>Spermatophyta</taxon>
        <taxon>Magnoliopsida</taxon>
        <taxon>eudicotyledons</taxon>
        <taxon>Gunneridae</taxon>
        <taxon>Pentapetalae</taxon>
        <taxon>asterids</taxon>
        <taxon>campanulids</taxon>
        <taxon>Asterales</taxon>
        <taxon>Asteraceae</taxon>
        <taxon>Asteroideae</taxon>
        <taxon>Anthemideae</taxon>
        <taxon>Anthemidinae</taxon>
        <taxon>Tanacetum</taxon>
    </lineage>
</organism>
<evidence type="ECO:0000256" key="1">
    <source>
        <dbReference type="SAM" id="MobiDB-lite"/>
    </source>
</evidence>
<feature type="compositionally biased region" description="Polar residues" evidence="1">
    <location>
        <begin position="181"/>
        <end position="192"/>
    </location>
</feature>
<feature type="compositionally biased region" description="Polar residues" evidence="1">
    <location>
        <begin position="200"/>
        <end position="217"/>
    </location>
</feature>
<proteinExistence type="predicted"/>
<feature type="compositionally biased region" description="Low complexity" evidence="1">
    <location>
        <begin position="223"/>
        <end position="253"/>
    </location>
</feature>
<evidence type="ECO:0000313" key="2">
    <source>
        <dbReference type="EMBL" id="GJS85376.1"/>
    </source>
</evidence>
<name>A0ABQ4Z703_9ASTR</name>
<comment type="caution">
    <text evidence="2">The sequence shown here is derived from an EMBL/GenBank/DDBJ whole genome shotgun (WGS) entry which is preliminary data.</text>
</comment>
<evidence type="ECO:0000313" key="3">
    <source>
        <dbReference type="Proteomes" id="UP001151760"/>
    </source>
</evidence>
<sequence length="381" mass="42346">MKFSVLEVCCLRNVIYSKVLNEKNNCQISTKNVWAKGNVEIWSKGNVEIWSKGNVEIWSKGNVEIWSKGNVEIWSKGNVEIWSKGNVEIWSKGNVEIWSKRNESWRQNAMNYFGEVSFINYTQVENDDLSHMQSEEATVGNIMKHEKSAAAIFSQLKCHRNQAAHIRDVLGVVANRRVGTLQHSGNPNAAENESTHKGTDSANNGSSSDLNATQEAKVQTEGANSSNNEANSNSNSVQNESTQTETTNNGGSSESQIHGPSSSSRTRERTTPEYQISSQVHAQFNATTADMAAGTNVVEPQRLNTEPEVTTFGPSAIVDLAFKLRYFFFGLTIKNLYILEDPASAESKELSRANILLQHIQKMLTQETKMMVATRDSRSIC</sequence>
<reference evidence="2" key="2">
    <citation type="submission" date="2022-01" db="EMBL/GenBank/DDBJ databases">
        <authorList>
            <person name="Yamashiro T."/>
            <person name="Shiraishi A."/>
            <person name="Satake H."/>
            <person name="Nakayama K."/>
        </authorList>
    </citation>
    <scope>NUCLEOTIDE SEQUENCE</scope>
</reference>
<dbReference type="Proteomes" id="UP001151760">
    <property type="component" value="Unassembled WGS sequence"/>
</dbReference>
<keyword evidence="3" id="KW-1185">Reference proteome</keyword>
<protein>
    <submittedName>
        <fullName evidence="2">Uncharacterized protein</fullName>
    </submittedName>
</protein>